<dbReference type="Pfam" id="PF02812">
    <property type="entry name" value="ELFV_dehydrog_N"/>
    <property type="match status" value="1"/>
</dbReference>
<protein>
    <recommendedName>
        <fullName evidence="3">glutamate dehydrogenase [NAD(P)(+)]</fullName>
        <ecNumber evidence="3">1.4.1.3</ecNumber>
    </recommendedName>
</protein>
<dbReference type="EC" id="1.4.1.3" evidence="3"/>
<comment type="subcellular location">
    <subcellularLocation>
        <location evidence="1">Mitochondrion</location>
    </subcellularLocation>
</comment>
<evidence type="ECO:0000313" key="10">
    <source>
        <dbReference type="Proteomes" id="UP000095280"/>
    </source>
</evidence>
<dbReference type="Proteomes" id="UP000095280">
    <property type="component" value="Unplaced"/>
</dbReference>
<comment type="similarity">
    <text evidence="2 8">Belongs to the Glu/Leu/Phe/Val dehydrogenases family.</text>
</comment>
<organism evidence="10 11">
    <name type="scientific">Macrostomum lignano</name>
    <dbReference type="NCBI Taxonomy" id="282301"/>
    <lineage>
        <taxon>Eukaryota</taxon>
        <taxon>Metazoa</taxon>
        <taxon>Spiralia</taxon>
        <taxon>Lophotrochozoa</taxon>
        <taxon>Platyhelminthes</taxon>
        <taxon>Rhabditophora</taxon>
        <taxon>Macrostomorpha</taxon>
        <taxon>Macrostomida</taxon>
        <taxon>Macrostomidae</taxon>
        <taxon>Macrostomum</taxon>
    </lineage>
</organism>
<evidence type="ECO:0000256" key="1">
    <source>
        <dbReference type="ARBA" id="ARBA00004173"/>
    </source>
</evidence>
<keyword evidence="5" id="KW-0496">Mitochondrion</keyword>
<dbReference type="InterPro" id="IPR036291">
    <property type="entry name" value="NAD(P)-bd_dom_sf"/>
</dbReference>
<dbReference type="InterPro" id="IPR033524">
    <property type="entry name" value="Glu/Leu/Phe/Val_DH_AS"/>
</dbReference>
<dbReference type="Gene3D" id="3.40.50.720">
    <property type="entry name" value="NAD(P)-binding Rossmann-like Domain"/>
    <property type="match status" value="1"/>
</dbReference>
<comment type="catalytic activity">
    <reaction evidence="6">
        <text>L-glutamate + NAD(+) + H2O = 2-oxoglutarate + NH4(+) + NADH + H(+)</text>
        <dbReference type="Rhea" id="RHEA:15133"/>
        <dbReference type="ChEBI" id="CHEBI:15377"/>
        <dbReference type="ChEBI" id="CHEBI:15378"/>
        <dbReference type="ChEBI" id="CHEBI:16810"/>
        <dbReference type="ChEBI" id="CHEBI:28938"/>
        <dbReference type="ChEBI" id="CHEBI:29985"/>
        <dbReference type="ChEBI" id="CHEBI:57540"/>
        <dbReference type="ChEBI" id="CHEBI:57945"/>
        <dbReference type="EC" id="1.4.1.3"/>
    </reaction>
</comment>
<dbReference type="InterPro" id="IPR046346">
    <property type="entry name" value="Aminoacid_DH-like_N_sf"/>
</dbReference>
<evidence type="ECO:0000256" key="8">
    <source>
        <dbReference type="RuleBase" id="RU004417"/>
    </source>
</evidence>
<evidence type="ECO:0000259" key="9">
    <source>
        <dbReference type="SMART" id="SM00839"/>
    </source>
</evidence>
<dbReference type="InterPro" id="IPR006096">
    <property type="entry name" value="Glu/Leu/Phe/Val/Trp_DH_C"/>
</dbReference>
<evidence type="ECO:0000256" key="6">
    <source>
        <dbReference type="ARBA" id="ARBA00047867"/>
    </source>
</evidence>
<dbReference type="PROSITE" id="PS00074">
    <property type="entry name" value="GLFV_DEHYDROGENASE"/>
    <property type="match status" value="1"/>
</dbReference>
<dbReference type="PANTHER" id="PTHR11606:SF13">
    <property type="entry name" value="GLUTAMATE DEHYDROGENASE 1, MITOCHONDRIAL"/>
    <property type="match status" value="1"/>
</dbReference>
<dbReference type="GO" id="GO:0006538">
    <property type="term" value="P:L-glutamate catabolic process"/>
    <property type="evidence" value="ECO:0007669"/>
    <property type="project" value="TreeGrafter"/>
</dbReference>
<dbReference type="PRINTS" id="PR00082">
    <property type="entry name" value="GLFDHDRGNASE"/>
</dbReference>
<dbReference type="SUPFAM" id="SSF53223">
    <property type="entry name" value="Aminoacid dehydrogenase-like, N-terminal domain"/>
    <property type="match status" value="1"/>
</dbReference>
<dbReference type="FunFam" id="3.40.50.720:FF:000100">
    <property type="entry name" value="Glutamate dehydrogenase 1, mitochondrial"/>
    <property type="match status" value="1"/>
</dbReference>
<dbReference type="InterPro" id="IPR006097">
    <property type="entry name" value="Glu/Leu/Phe/Val/Trp_DH_dimer"/>
</dbReference>
<dbReference type="CDD" id="cd01076">
    <property type="entry name" value="NAD_bind_1_Glu_DH"/>
    <property type="match status" value="1"/>
</dbReference>
<evidence type="ECO:0000256" key="5">
    <source>
        <dbReference type="ARBA" id="ARBA00023128"/>
    </source>
</evidence>
<evidence type="ECO:0000256" key="3">
    <source>
        <dbReference type="ARBA" id="ARBA00012889"/>
    </source>
</evidence>
<dbReference type="InterPro" id="IPR033922">
    <property type="entry name" value="NAD_bind_Glu_DH"/>
</dbReference>
<dbReference type="SUPFAM" id="SSF51735">
    <property type="entry name" value="NAD(P)-binding Rossmann-fold domains"/>
    <property type="match status" value="1"/>
</dbReference>
<accession>A0A1I8GKP5</accession>
<dbReference type="GO" id="GO:0005739">
    <property type="term" value="C:mitochondrion"/>
    <property type="evidence" value="ECO:0007669"/>
    <property type="project" value="UniProtKB-SubCell"/>
</dbReference>
<keyword evidence="10" id="KW-1185">Reference proteome</keyword>
<proteinExistence type="inferred from homology"/>
<dbReference type="AlphaFoldDB" id="A0A1I8GKP5"/>
<evidence type="ECO:0000256" key="7">
    <source>
        <dbReference type="ARBA" id="ARBA00048577"/>
    </source>
</evidence>
<comment type="catalytic activity">
    <reaction evidence="7">
        <text>L-glutamate + NADP(+) + H2O = 2-oxoglutarate + NH4(+) + NADPH + H(+)</text>
        <dbReference type="Rhea" id="RHEA:11612"/>
        <dbReference type="ChEBI" id="CHEBI:15377"/>
        <dbReference type="ChEBI" id="CHEBI:15378"/>
        <dbReference type="ChEBI" id="CHEBI:16810"/>
        <dbReference type="ChEBI" id="CHEBI:28938"/>
        <dbReference type="ChEBI" id="CHEBI:29985"/>
        <dbReference type="ChEBI" id="CHEBI:57783"/>
        <dbReference type="ChEBI" id="CHEBI:58349"/>
        <dbReference type="EC" id="1.4.1.3"/>
    </reaction>
</comment>
<sequence>MLRILAPRAAVGVCSARRCLSLKSDGGSDQRFHETTEGFYNKASVLLVDELVAGYPRRVGIEERQHRVRGILNSIRECNFVLEVNFPIRRDNGDFEIISAWRAQHSLHRTPCKGGIRFAPSVTKNDVKALASLMTYKCALVDVPFGGAKAGIAIDPTAYSAVELEKITRRFAVELAKKNFIGPGVDVPAPDMGTSEREMGWIVDTYLNTHGSSDLNAHACVTGKPITLFGIHGRTSATGRGIYFAVKNFLDDVSYAGRLGLSTGLKGKTFVVQGFGNVGYHSSHYLRKAQARLIGVLEIDGSIYNPNGIDPEDLLKYKTEHGTIVGYPGAQEFQPAGDLLFAECDILIPAAVEGVLHRDNADRVLAKLVVEGANGPTTVEADRILQSKGVLVLPDLFANAGGVTVSYFEWLKNLNHVSYGRLMLKYEKDSNYHLLRSVQESLERKFSKKQQGSEIPITPSPEYELRMAGAGEKDIVSSGLDWTMNKAAREMMHTAAKYNLGWDLRTAAYATAIEKVFWVYTMSGLIFVLGAKSIKASLSLSILIANFHYVNLGSDFLVQPGEGALGVVHLSRPVVGLQVEHLVELLLGEEDVSVQEAVAAHFADEGLHSAHALNRVVVTALSPHRSRDRSMDSSSTVIGSTMSWNTCLENVIARMPGVVVNFKKAGFGGQSQPRNRRNTGWLPNGIMDSSTQKMALLCRRLVPARHMVDLGGLLRGVHLGEVANHDDGAVPIEHGGFQVVGQFSVLVQSTAELAHPVAVLLLAADWDVAHVYELLDWDDLQLQGDKKAQGAVRPRQAVVQVLVLVVCCSSDQAAVAKDNIVADDGLLVQADPVTVCCHANAESQTAASCVANLQGDSQGVAARNQISSDIANSNHGLDSDNHAFGVQMQDVVQIHGYAMAFGLLEEGGGQRQPVGPAGAHRASAGRVLLVPVANSALNLTDSSVVSFRRAEQSPLEPFVEAQAGVEYEGGRQAEKHNHQA</sequence>
<evidence type="ECO:0000256" key="2">
    <source>
        <dbReference type="ARBA" id="ARBA00006382"/>
    </source>
</evidence>
<evidence type="ECO:0000256" key="4">
    <source>
        <dbReference type="ARBA" id="ARBA00023002"/>
    </source>
</evidence>
<dbReference type="GO" id="GO:0004352">
    <property type="term" value="F:glutamate dehydrogenase (NAD+) activity"/>
    <property type="evidence" value="ECO:0007669"/>
    <property type="project" value="TreeGrafter"/>
</dbReference>
<keyword evidence="4 8" id="KW-0560">Oxidoreductase</keyword>
<dbReference type="WBParaSite" id="maker-uti_cns_0002161-snap-gene-0.10-mRNA-1">
    <property type="protein sequence ID" value="maker-uti_cns_0002161-snap-gene-0.10-mRNA-1"/>
    <property type="gene ID" value="maker-uti_cns_0002161-snap-gene-0.10"/>
</dbReference>
<dbReference type="Gene3D" id="1.10.287.140">
    <property type="match status" value="1"/>
</dbReference>
<name>A0A1I8GKP5_9PLAT</name>
<evidence type="ECO:0000313" key="11">
    <source>
        <dbReference type="WBParaSite" id="maker-uti_cns_0002161-snap-gene-0.10-mRNA-1"/>
    </source>
</evidence>
<dbReference type="InterPro" id="IPR006095">
    <property type="entry name" value="Glu/Leu/Phe/Val/Trp_DH"/>
</dbReference>
<feature type="domain" description="Glutamate/phenylalanine/leucine/valine/L-tryptophan dehydrogenase C-terminal" evidence="9">
    <location>
        <begin position="231"/>
        <end position="524"/>
    </location>
</feature>
<dbReference type="Pfam" id="PF00208">
    <property type="entry name" value="ELFV_dehydrog"/>
    <property type="match status" value="1"/>
</dbReference>
<reference evidence="11" key="1">
    <citation type="submission" date="2016-11" db="UniProtKB">
        <authorList>
            <consortium name="WormBaseParasite"/>
        </authorList>
    </citation>
    <scope>IDENTIFICATION</scope>
</reference>
<dbReference type="SMART" id="SM00839">
    <property type="entry name" value="ELFV_dehydrog"/>
    <property type="match status" value="1"/>
</dbReference>
<dbReference type="Gene3D" id="3.40.50.10860">
    <property type="entry name" value="Leucine Dehydrogenase, chain A, domain 1"/>
    <property type="match status" value="1"/>
</dbReference>
<dbReference type="PANTHER" id="PTHR11606">
    <property type="entry name" value="GLUTAMATE DEHYDROGENASE"/>
    <property type="match status" value="1"/>
</dbReference>